<evidence type="ECO:0000313" key="2">
    <source>
        <dbReference type="EMBL" id="ROL43271.1"/>
    </source>
</evidence>
<name>A0A3N0YBM2_ANAGA</name>
<evidence type="ECO:0000313" key="3">
    <source>
        <dbReference type="Proteomes" id="UP000281406"/>
    </source>
</evidence>
<evidence type="ECO:0000256" key="1">
    <source>
        <dbReference type="SAM" id="MobiDB-lite"/>
    </source>
</evidence>
<sequence length="140" mass="15592">MNEKWMKILRFQVPRQNADSVLADPCVMLTQESANTEPAFGLTPHLLFTVATSEVRECGSAANTFRAAMSGPAYRRELPQRNNKELYGGDRMGSSAQTELQTDVTFKQQSPGGKNNVCTHIQLTSKLQIVQTTNKSEREN</sequence>
<dbReference type="Proteomes" id="UP000281406">
    <property type="component" value="Unassembled WGS sequence"/>
</dbReference>
<protein>
    <submittedName>
        <fullName evidence="2">Uncharacterized protein</fullName>
    </submittedName>
</protein>
<accession>A0A3N0YBM2</accession>
<dbReference type="AlphaFoldDB" id="A0A3N0YBM2"/>
<comment type="caution">
    <text evidence="2">The sequence shown here is derived from an EMBL/GenBank/DDBJ whole genome shotgun (WGS) entry which is preliminary data.</text>
</comment>
<organism evidence="2 3">
    <name type="scientific">Anabarilius grahami</name>
    <name type="common">Kanglang fish</name>
    <name type="synonym">Barilius grahami</name>
    <dbReference type="NCBI Taxonomy" id="495550"/>
    <lineage>
        <taxon>Eukaryota</taxon>
        <taxon>Metazoa</taxon>
        <taxon>Chordata</taxon>
        <taxon>Craniata</taxon>
        <taxon>Vertebrata</taxon>
        <taxon>Euteleostomi</taxon>
        <taxon>Actinopterygii</taxon>
        <taxon>Neopterygii</taxon>
        <taxon>Teleostei</taxon>
        <taxon>Ostariophysi</taxon>
        <taxon>Cypriniformes</taxon>
        <taxon>Xenocyprididae</taxon>
        <taxon>Xenocypridinae</taxon>
        <taxon>Xenocypridinae incertae sedis</taxon>
        <taxon>Anabarilius</taxon>
    </lineage>
</organism>
<feature type="region of interest" description="Disordered" evidence="1">
    <location>
        <begin position="73"/>
        <end position="101"/>
    </location>
</feature>
<dbReference type="EMBL" id="RJVU01048406">
    <property type="protein sequence ID" value="ROL43271.1"/>
    <property type="molecule type" value="Genomic_DNA"/>
</dbReference>
<reference evidence="2 3" key="1">
    <citation type="submission" date="2018-10" db="EMBL/GenBank/DDBJ databases">
        <title>Genome assembly for a Yunnan-Guizhou Plateau 3E fish, Anabarilius grahami (Regan), and its evolutionary and genetic applications.</title>
        <authorList>
            <person name="Jiang W."/>
        </authorList>
    </citation>
    <scope>NUCLEOTIDE SEQUENCE [LARGE SCALE GENOMIC DNA]</scope>
    <source>
        <strain evidence="2">AG-KIZ</strain>
        <tissue evidence="2">Muscle</tissue>
    </source>
</reference>
<gene>
    <name evidence="2" type="ORF">DPX16_17092</name>
</gene>
<feature type="compositionally biased region" description="Basic and acidic residues" evidence="1">
    <location>
        <begin position="74"/>
        <end position="88"/>
    </location>
</feature>
<keyword evidence="3" id="KW-1185">Reference proteome</keyword>
<proteinExistence type="predicted"/>